<dbReference type="InterPro" id="IPR053888">
    <property type="entry name" value="MRM3-like_sub_bind"/>
</dbReference>
<evidence type="ECO:0000259" key="4">
    <source>
        <dbReference type="Pfam" id="PF00588"/>
    </source>
</evidence>
<dbReference type="InterPro" id="IPR001537">
    <property type="entry name" value="SpoU_MeTrfase"/>
</dbReference>
<evidence type="ECO:0000313" key="7">
    <source>
        <dbReference type="Proteomes" id="UP000254029"/>
    </source>
</evidence>
<sequence length="288" mass="30433">MQEGVGAGKLGPFASRRIDGTHMPYISKTISSPHNDEVKALARLVQHSRDRRKEGVMVLEGIHLAESCLQAGGELSRIYLNEAAAGKPEVRRLLDSLPPGSTVVSLPEAVMSKVTALASAGELLALSPRPSPEAPPAQAARVMLEDIQDPGNLGTILRTAAAAGVYDVFLSKGCVDVFSPKVLRAGMGAHFALRIHEHADLAGELSRFGGRKLVTHLEGSSSLYGHDLTGPVAFVFGNEGAGVSDALLALADARIRIPMPGHAESLNVAMAATVCLFERVRQLEGRRA</sequence>
<dbReference type="GO" id="GO:0006396">
    <property type="term" value="P:RNA processing"/>
    <property type="evidence" value="ECO:0007669"/>
    <property type="project" value="InterPro"/>
</dbReference>
<dbReference type="Pfam" id="PF00588">
    <property type="entry name" value="SpoU_methylase"/>
    <property type="match status" value="1"/>
</dbReference>
<organism evidence="6 7">
    <name type="scientific">Chromobacterium violaceum</name>
    <dbReference type="NCBI Taxonomy" id="536"/>
    <lineage>
        <taxon>Bacteria</taxon>
        <taxon>Pseudomonadati</taxon>
        <taxon>Pseudomonadota</taxon>
        <taxon>Betaproteobacteria</taxon>
        <taxon>Neisseriales</taxon>
        <taxon>Chromobacteriaceae</taxon>
        <taxon>Chromobacterium</taxon>
    </lineage>
</organism>
<reference evidence="6 7" key="1">
    <citation type="submission" date="2018-06" db="EMBL/GenBank/DDBJ databases">
        <authorList>
            <consortium name="Pathogen Informatics"/>
            <person name="Doyle S."/>
        </authorList>
    </citation>
    <scope>NUCLEOTIDE SEQUENCE [LARGE SCALE GENOMIC DNA]</scope>
    <source>
        <strain evidence="6 7">NCTC8684</strain>
    </source>
</reference>
<evidence type="ECO:0000313" key="6">
    <source>
        <dbReference type="EMBL" id="SUX32840.1"/>
    </source>
</evidence>
<dbReference type="Proteomes" id="UP000254029">
    <property type="component" value="Unassembled WGS sequence"/>
</dbReference>
<dbReference type="CDD" id="cd18095">
    <property type="entry name" value="SpoU-like_rRNA-MTase"/>
    <property type="match status" value="1"/>
</dbReference>
<evidence type="ECO:0000256" key="3">
    <source>
        <dbReference type="ARBA" id="ARBA00022679"/>
    </source>
</evidence>
<dbReference type="InterPro" id="IPR029028">
    <property type="entry name" value="Alpha/beta_knot_MTases"/>
</dbReference>
<dbReference type="GO" id="GO:0008173">
    <property type="term" value="F:RNA methyltransferase activity"/>
    <property type="evidence" value="ECO:0007669"/>
    <property type="project" value="InterPro"/>
</dbReference>
<name>A0AAX2M920_CHRVL</name>
<dbReference type="GO" id="GO:0003723">
    <property type="term" value="F:RNA binding"/>
    <property type="evidence" value="ECO:0007669"/>
    <property type="project" value="InterPro"/>
</dbReference>
<dbReference type="PANTHER" id="PTHR43191:SF2">
    <property type="entry name" value="RRNA METHYLTRANSFERASE 3, MITOCHONDRIAL"/>
    <property type="match status" value="1"/>
</dbReference>
<dbReference type="PANTHER" id="PTHR43191">
    <property type="entry name" value="RRNA METHYLTRANSFERASE 3"/>
    <property type="match status" value="1"/>
</dbReference>
<dbReference type="InterPro" id="IPR029026">
    <property type="entry name" value="tRNA_m1G_MTases_N"/>
</dbReference>
<accession>A0AAX2M920</accession>
<dbReference type="GO" id="GO:0032259">
    <property type="term" value="P:methylation"/>
    <property type="evidence" value="ECO:0007669"/>
    <property type="project" value="UniProtKB-KW"/>
</dbReference>
<evidence type="ECO:0000259" key="5">
    <source>
        <dbReference type="Pfam" id="PF22435"/>
    </source>
</evidence>
<dbReference type="SUPFAM" id="SSF55315">
    <property type="entry name" value="L30e-like"/>
    <property type="match status" value="1"/>
</dbReference>
<gene>
    <name evidence="6" type="primary">rlmB</name>
    <name evidence="6" type="ORF">NCTC8684_01921</name>
</gene>
<dbReference type="EMBL" id="UIGR01000001">
    <property type="protein sequence ID" value="SUX32840.1"/>
    <property type="molecule type" value="Genomic_DNA"/>
</dbReference>
<dbReference type="Pfam" id="PF22435">
    <property type="entry name" value="MRM3-like_sub_bind"/>
    <property type="match status" value="1"/>
</dbReference>
<keyword evidence="2 6" id="KW-0489">Methyltransferase</keyword>
<dbReference type="InterPro" id="IPR029064">
    <property type="entry name" value="Ribosomal_eL30-like_sf"/>
</dbReference>
<protein>
    <submittedName>
        <fullName evidence="6">23S rRNA (Guanosine-2'-O-)-methyltransferase RlmB</fullName>
        <ecNumber evidence="6">2.1.1.185</ecNumber>
    </submittedName>
</protein>
<evidence type="ECO:0000256" key="1">
    <source>
        <dbReference type="ARBA" id="ARBA00007228"/>
    </source>
</evidence>
<dbReference type="Gene3D" id="3.30.1330.30">
    <property type="match status" value="1"/>
</dbReference>
<comment type="caution">
    <text evidence="6">The sequence shown here is derived from an EMBL/GenBank/DDBJ whole genome shotgun (WGS) entry which is preliminary data.</text>
</comment>
<feature type="domain" description="tRNA/rRNA methyltransferase SpoU type" evidence="4">
    <location>
        <begin position="141"/>
        <end position="277"/>
    </location>
</feature>
<evidence type="ECO:0000256" key="2">
    <source>
        <dbReference type="ARBA" id="ARBA00022603"/>
    </source>
</evidence>
<dbReference type="EC" id="2.1.1.185" evidence="6"/>
<keyword evidence="3 6" id="KW-0808">Transferase</keyword>
<dbReference type="AlphaFoldDB" id="A0AAX2M920"/>
<proteinExistence type="inferred from homology"/>
<dbReference type="SUPFAM" id="SSF75217">
    <property type="entry name" value="alpha/beta knot"/>
    <property type="match status" value="1"/>
</dbReference>
<dbReference type="Gene3D" id="3.40.1280.10">
    <property type="match status" value="1"/>
</dbReference>
<comment type="similarity">
    <text evidence="1">Belongs to the class IV-like SAM-binding methyltransferase superfamily. RNA methyltransferase TrmH family.</text>
</comment>
<dbReference type="InterPro" id="IPR051259">
    <property type="entry name" value="rRNA_Methyltransferase"/>
</dbReference>
<feature type="domain" description="MRM3-like substrate binding" evidence="5">
    <location>
        <begin position="35"/>
        <end position="125"/>
    </location>
</feature>